<reference evidence="2" key="1">
    <citation type="journal article" date="2017" name="Proc. Natl. Acad. Sci. U.S.A.">
        <title>Structural complexity and molecular heterogeneity of a butterfly ejaculate reflect a complex history of selection.</title>
        <authorList>
            <person name="Meslin C."/>
            <person name="Cherwin T.S."/>
            <person name="Plakke M.S."/>
            <person name="Small B.S."/>
            <person name="Goetz B.J."/>
            <person name="Morehouse N.I."/>
            <person name="Clark N.L."/>
        </authorList>
    </citation>
    <scope>NUCLEOTIDE SEQUENCE</scope>
</reference>
<proteinExistence type="evidence at transcript level"/>
<dbReference type="EMBL" id="MF319704">
    <property type="protein sequence ID" value="ASJ26418.1"/>
    <property type="molecule type" value="mRNA"/>
</dbReference>
<feature type="signal peptide" evidence="1">
    <location>
        <begin position="1"/>
        <end position="19"/>
    </location>
</feature>
<evidence type="ECO:0000313" key="2">
    <source>
        <dbReference type="EMBL" id="ASJ26418.1"/>
    </source>
</evidence>
<feature type="chain" id="PRO_5012826840" evidence="1">
    <location>
        <begin position="20"/>
        <end position="235"/>
    </location>
</feature>
<evidence type="ECO:0000256" key="1">
    <source>
        <dbReference type="SAM" id="SignalP"/>
    </source>
</evidence>
<organism evidence="2">
    <name type="scientific">Pieris rapae</name>
    <name type="common">Small white butterfly</name>
    <name type="synonym">Artogeia rapae</name>
    <dbReference type="NCBI Taxonomy" id="64459"/>
    <lineage>
        <taxon>Eukaryota</taxon>
        <taxon>Metazoa</taxon>
        <taxon>Ecdysozoa</taxon>
        <taxon>Arthropoda</taxon>
        <taxon>Hexapoda</taxon>
        <taxon>Insecta</taxon>
        <taxon>Pterygota</taxon>
        <taxon>Neoptera</taxon>
        <taxon>Endopterygota</taxon>
        <taxon>Lepidoptera</taxon>
        <taxon>Glossata</taxon>
        <taxon>Ditrysia</taxon>
        <taxon>Papilionoidea</taxon>
        <taxon>Pieridae</taxon>
        <taxon>Pierinae</taxon>
        <taxon>Pieris</taxon>
    </lineage>
</organism>
<accession>A0A220K8K0</accession>
<name>A0A220K8K0_PIERA</name>
<protein>
    <submittedName>
        <fullName evidence="2">Uncharacterized protein</fullName>
    </submittedName>
</protein>
<dbReference type="AlphaFoldDB" id="A0A220K8K0"/>
<keyword evidence="1" id="KW-0732">Signal</keyword>
<sequence>MKFILIVAVMSCLYMYTNQEHIERLEDVLAYGIEKPKKTKREVEESKTSRQSQFLQFVEEQLIQHTQALERILKTTANNEELLQALIEHFLNNMDQPKMPEKIEVHVPTRRTYNEDSENPLVMFGKGFSTYGSLLKDIIIRRFETVETPKELDEHSIKTRRDNGRHPIMTQGKSDRSVSPWCSIAVLCHKKFNPICGFDYNFGYGKFDDLCHMLQVNCYWKYNFALVPSCRPMKK</sequence>